<reference evidence="4 5" key="1">
    <citation type="journal article" date="2011" name="Genome Biol.">
        <title>Comparative genome sequence analysis underscores mycoparasitism as the ancestral life style of Trichoderma.</title>
        <authorList>
            <person name="Kubicek C.P."/>
            <person name="Herrera-Estrella A."/>
            <person name="Seidl-Seiboth V."/>
            <person name="Martinez D.A."/>
            <person name="Druzhinina I.S."/>
            <person name="Thon M."/>
            <person name="Zeilinger S."/>
            <person name="Casas-Flores S."/>
            <person name="Horwitz B.A."/>
            <person name="Mukherjee P.K."/>
            <person name="Mukherjee M."/>
            <person name="Kredics L."/>
            <person name="Alcaraz L.D."/>
            <person name="Aerts A."/>
            <person name="Antal Z."/>
            <person name="Atanasova L."/>
            <person name="Cervantes-Badillo M.G."/>
            <person name="Challacombe J."/>
            <person name="Chertkov O."/>
            <person name="McCluskey K."/>
            <person name="Coulpier F."/>
            <person name="Deshpande N."/>
            <person name="von Doehren H."/>
            <person name="Ebbole D.J."/>
            <person name="Esquivel-Naranjo E.U."/>
            <person name="Fekete E."/>
            <person name="Flipphi M."/>
            <person name="Glaser F."/>
            <person name="Gomez-Rodriguez E.Y."/>
            <person name="Gruber S."/>
            <person name="Han C."/>
            <person name="Henrissat B."/>
            <person name="Hermosa R."/>
            <person name="Hernandez-Onate M."/>
            <person name="Karaffa L."/>
            <person name="Kosti I."/>
            <person name="Le Crom S."/>
            <person name="Lindquist E."/>
            <person name="Lucas S."/>
            <person name="Luebeck M."/>
            <person name="Luebeck P.S."/>
            <person name="Margeot A."/>
            <person name="Metz B."/>
            <person name="Misra M."/>
            <person name="Nevalainen H."/>
            <person name="Omann M."/>
            <person name="Packer N."/>
            <person name="Perrone G."/>
            <person name="Uresti-Rivera E.E."/>
            <person name="Salamov A."/>
            <person name="Schmoll M."/>
            <person name="Seiboth B."/>
            <person name="Shapiro H."/>
            <person name="Sukno S."/>
            <person name="Tamayo-Ramos J.A."/>
            <person name="Tisch D."/>
            <person name="Wiest A."/>
            <person name="Wilkinson H.H."/>
            <person name="Zhang M."/>
            <person name="Coutinho P.M."/>
            <person name="Kenerley C.M."/>
            <person name="Monte E."/>
            <person name="Baker S.E."/>
            <person name="Grigoriev I.V."/>
        </authorList>
    </citation>
    <scope>NUCLEOTIDE SEQUENCE [LARGE SCALE GENOMIC DNA]</scope>
    <source>
        <strain evidence="5">ATCC 20476 / IMI 206040</strain>
    </source>
</reference>
<dbReference type="InterPro" id="IPR056884">
    <property type="entry name" value="NPHP3-like_N"/>
</dbReference>
<dbReference type="HOGENOM" id="CLU_001384_1_0_1"/>
<dbReference type="PANTHER" id="PTHR10039:SF16">
    <property type="entry name" value="GPI INOSITOL-DEACYLASE"/>
    <property type="match status" value="1"/>
</dbReference>
<dbReference type="InterPro" id="IPR036322">
    <property type="entry name" value="WD40_repeat_dom_sf"/>
</dbReference>
<dbReference type="Pfam" id="PF24883">
    <property type="entry name" value="NPHP3_N"/>
    <property type="match status" value="1"/>
</dbReference>
<dbReference type="Gene3D" id="2.130.10.10">
    <property type="entry name" value="YVTN repeat-like/Quinoprotein amine dehydrogenase"/>
    <property type="match status" value="2"/>
</dbReference>
<accession>G9NP64</accession>
<evidence type="ECO:0000313" key="5">
    <source>
        <dbReference type="Proteomes" id="UP000005426"/>
    </source>
</evidence>
<evidence type="ECO:0000259" key="2">
    <source>
        <dbReference type="Pfam" id="PF22939"/>
    </source>
</evidence>
<feature type="domain" description="GPI inositol-deacylase winged helix" evidence="2">
    <location>
        <begin position="458"/>
        <end position="547"/>
    </location>
</feature>
<dbReference type="SMART" id="SM00320">
    <property type="entry name" value="WD40"/>
    <property type="match status" value="5"/>
</dbReference>
<dbReference type="PANTHER" id="PTHR10039">
    <property type="entry name" value="AMELOGENIN"/>
    <property type="match status" value="1"/>
</dbReference>
<dbReference type="InterPro" id="IPR027417">
    <property type="entry name" value="P-loop_NTPase"/>
</dbReference>
<dbReference type="SUPFAM" id="SSF50978">
    <property type="entry name" value="WD40 repeat-like"/>
    <property type="match status" value="2"/>
</dbReference>
<proteinExistence type="predicted"/>
<dbReference type="OrthoDB" id="194358at2759"/>
<feature type="domain" description="Nephrocystin 3-like N-terminal" evidence="3">
    <location>
        <begin position="193"/>
        <end position="355"/>
    </location>
</feature>
<sequence>MGGLVIKKAYILAKQDAVHKALAGRFAAFYFLATPHRGADSAKMLKNLLRVAYDRAYIGDLEPTSGAIQVINDEFRHFSAGLELWSFYETQNMKRFSSLIVNPESAVLGYHEEKQIPMTADHRSICKFDTPEDSNYALLRNALASTTSKISTAIPELKLKQRRERIKNLKTYLEVTDVLDDDLANVCEARMHGSCEWLSTKASYVKWRDGESGNDRTLWVKGKPATGKSVLAGYVIDQLKESSQACSYFFFKHGDKSKSNLGRCLRSLAFQMASSNAEASDAILEMQVDGVCLDRVDERTLWRILFLSGIFRATSTRHHWVIDALDECSNPAVLLHAILSNMDESIPLRIFVTSRDAVDLDYGFSVIPPNLIQSLLISTTDTESDLRLLVKKRTQTLGVVGPDDRAILAEKILDKSWGSFLWTILVLEELLRCHSGKEISQILEDVPRGMELLYKRTLDYMSQAARGKELAKTILMWAACAVRPLTISELDGALTLDIHDSFPRLEESIAALCGQLVVVDKYGRIKMVHETARELLVAGGLESEFSIEKTKAHTRMAQVCLKYLVGEEMKPPRNSRRRSLANLPATRLDFAAYAYTAYSYHLSKADPLAAGTFQLVAQFLRCNVLTWIETIAYFRNLNDLIRTSKRLKTYVNACAIERSPLDPRIRALRRWTTDLARIPAMFANALAVSPSAIYSSIPPFCPTESMVYNTRGSGRRLAVLGAPNKQWDDRLLCIEFRQGQPRTLSYGDEFLAVGLSSGTVVLYYATSYQEFKTFKHGEAVNFIAFKTKTDLIATCGMKMAKPREPSASARDGIRWGDAFNCEPQQLRRDLEFGTLRPARVSAEAMVTDTPETNRTPPRGTPYALTLSISHRMLAVAYSGQPITLWDMEEDAYAGSCGKKLSSGETSTHVVVALAFNPNPDISLLAVAYLDGDLALLDPFADQQLECFRANCQTLAPSPNGRLLAAGGANGIIHVYEFDTFKLLYRVKSFNSYIKQLAFTRDSMLLADIRGAQCTVWEPEALLRESLSDDSSGPTSTTVVETVSMEAKAKITAMVVHHTSEVVFCGKDDGSVVLYERKMAASLGTLYSHKSPVRLLAWIERRDALLSVDASNRIFLHSIQKSGDKGWVGDLTVLFKSLLDSEKAIIDVLVGETAAMFLVSTRESDYLFNLDNGNYERERTYPQIPSIRKWLPPPESSLHLVCVNSAKVCVYCWSDWSEISSIALSLSSDTTELKSAILYSLGQKQRILLDLLHPNSSVNTNRIAIIDADCLAVGIMDSSSLGKQLDTVTTLDQLATDENEENTVTTSSPAPPLRSRMTTFELSVAHIIGIDVSGKLVFLNRCFWVCSIDLGESGLEIAQRKDSPTIERYYIDSEWRPGGDYGRS</sequence>
<dbReference type="Gene3D" id="3.40.50.300">
    <property type="entry name" value="P-loop containing nucleotide triphosphate hydrolases"/>
    <property type="match status" value="1"/>
</dbReference>
<evidence type="ECO:0000259" key="3">
    <source>
        <dbReference type="Pfam" id="PF24883"/>
    </source>
</evidence>
<name>G9NP64_HYPAI</name>
<comment type="caution">
    <text evidence="4">The sequence shown here is derived from an EMBL/GenBank/DDBJ whole genome shotgun (WGS) entry which is preliminary data.</text>
</comment>
<dbReference type="InterPro" id="IPR054471">
    <property type="entry name" value="GPIID_WHD"/>
</dbReference>
<dbReference type="EMBL" id="ABDG02000020">
    <property type="protein sequence ID" value="EHK47849.1"/>
    <property type="molecule type" value="Genomic_DNA"/>
</dbReference>
<gene>
    <name evidence="4" type="ORF">TRIATDRAFT_272631</name>
</gene>
<dbReference type="InterPro" id="IPR001680">
    <property type="entry name" value="WD40_rpt"/>
</dbReference>
<dbReference type="OMA" id="QCNVWEP"/>
<protein>
    <recommendedName>
        <fullName evidence="6">NACHT domain-containing protein</fullName>
    </recommendedName>
</protein>
<dbReference type="eggNOG" id="KOG2029">
    <property type="taxonomic scope" value="Eukaryota"/>
</dbReference>
<dbReference type="InterPro" id="IPR015943">
    <property type="entry name" value="WD40/YVTN_repeat-like_dom_sf"/>
</dbReference>
<dbReference type="Pfam" id="PF00400">
    <property type="entry name" value="WD40"/>
    <property type="match status" value="1"/>
</dbReference>
<dbReference type="SUPFAM" id="SSF52540">
    <property type="entry name" value="P-loop containing nucleoside triphosphate hydrolases"/>
    <property type="match status" value="1"/>
</dbReference>
<dbReference type="STRING" id="452589.G9NP64"/>
<organism evidence="4 5">
    <name type="scientific">Hypocrea atroviridis (strain ATCC 20476 / IMI 206040)</name>
    <name type="common">Trichoderma atroviride</name>
    <dbReference type="NCBI Taxonomy" id="452589"/>
    <lineage>
        <taxon>Eukaryota</taxon>
        <taxon>Fungi</taxon>
        <taxon>Dikarya</taxon>
        <taxon>Ascomycota</taxon>
        <taxon>Pezizomycotina</taxon>
        <taxon>Sordariomycetes</taxon>
        <taxon>Hypocreomycetidae</taxon>
        <taxon>Hypocreales</taxon>
        <taxon>Hypocreaceae</taxon>
        <taxon>Trichoderma</taxon>
    </lineage>
</organism>
<keyword evidence="1" id="KW-0677">Repeat</keyword>
<dbReference type="Proteomes" id="UP000005426">
    <property type="component" value="Unassembled WGS sequence"/>
</dbReference>
<evidence type="ECO:0008006" key="6">
    <source>
        <dbReference type="Google" id="ProtNLM"/>
    </source>
</evidence>
<keyword evidence="5" id="KW-1185">Reference proteome</keyword>
<evidence type="ECO:0000313" key="4">
    <source>
        <dbReference type="EMBL" id="EHK47849.1"/>
    </source>
</evidence>
<evidence type="ECO:0000256" key="1">
    <source>
        <dbReference type="ARBA" id="ARBA00022737"/>
    </source>
</evidence>
<dbReference type="Pfam" id="PF22939">
    <property type="entry name" value="WHD_GPIID"/>
    <property type="match status" value="1"/>
</dbReference>